<dbReference type="AlphaFoldDB" id="A0A1H8SGT8"/>
<comment type="catalytic activity">
    <reaction evidence="4">
        <text>L-proline + NAD(+) = (S)-1-pyrroline-5-carboxylate + NADH + 2 H(+)</text>
        <dbReference type="Rhea" id="RHEA:14105"/>
        <dbReference type="ChEBI" id="CHEBI:15378"/>
        <dbReference type="ChEBI" id="CHEBI:17388"/>
        <dbReference type="ChEBI" id="CHEBI:57540"/>
        <dbReference type="ChEBI" id="CHEBI:57945"/>
        <dbReference type="ChEBI" id="CHEBI:60039"/>
        <dbReference type="EC" id="1.5.1.2"/>
    </reaction>
</comment>
<dbReference type="InterPro" id="IPR008927">
    <property type="entry name" value="6-PGluconate_DH-like_C_sf"/>
</dbReference>
<dbReference type="GO" id="GO:0055129">
    <property type="term" value="P:L-proline biosynthetic process"/>
    <property type="evidence" value="ECO:0007669"/>
    <property type="project" value="UniProtKB-UniRule"/>
</dbReference>
<evidence type="ECO:0000259" key="8">
    <source>
        <dbReference type="Pfam" id="PF14748"/>
    </source>
</evidence>
<dbReference type="NCBIfam" id="TIGR00112">
    <property type="entry name" value="proC"/>
    <property type="match status" value="1"/>
</dbReference>
<organism evidence="9 10">
    <name type="scientific">Halorientalis persicus</name>
    <dbReference type="NCBI Taxonomy" id="1367881"/>
    <lineage>
        <taxon>Archaea</taxon>
        <taxon>Methanobacteriati</taxon>
        <taxon>Methanobacteriota</taxon>
        <taxon>Stenosarchaea group</taxon>
        <taxon>Halobacteria</taxon>
        <taxon>Halobacteriales</taxon>
        <taxon>Haloarculaceae</taxon>
        <taxon>Halorientalis</taxon>
    </lineage>
</organism>
<dbReference type="SUPFAM" id="SSF48179">
    <property type="entry name" value="6-phosphogluconate dehydrogenase C-terminal domain-like"/>
    <property type="match status" value="1"/>
</dbReference>
<dbReference type="Gene3D" id="1.10.3730.10">
    <property type="entry name" value="ProC C-terminal domain-like"/>
    <property type="match status" value="1"/>
</dbReference>
<evidence type="ECO:0000313" key="9">
    <source>
        <dbReference type="EMBL" id="SEO77413.1"/>
    </source>
</evidence>
<evidence type="ECO:0000256" key="1">
    <source>
        <dbReference type="ARBA" id="ARBA00005525"/>
    </source>
</evidence>
<comment type="pathway">
    <text evidence="4">Amino-acid biosynthesis; L-proline biosynthesis; L-proline from L-glutamate 5-semialdehyde: step 1/1.</text>
</comment>
<dbReference type="Pfam" id="PF03807">
    <property type="entry name" value="F420_oxidored"/>
    <property type="match status" value="1"/>
</dbReference>
<feature type="binding site" evidence="6">
    <location>
        <begin position="17"/>
        <end position="22"/>
    </location>
    <ligand>
        <name>NADP(+)</name>
        <dbReference type="ChEBI" id="CHEBI:58349"/>
    </ligand>
</feature>
<keyword evidence="2 4" id="KW-0521">NADP</keyword>
<dbReference type="Pfam" id="PF14748">
    <property type="entry name" value="P5CR_dimer"/>
    <property type="match status" value="1"/>
</dbReference>
<comment type="subcellular location">
    <subcellularLocation>
        <location evidence="4">Cytoplasm</location>
    </subcellularLocation>
</comment>
<evidence type="ECO:0000259" key="7">
    <source>
        <dbReference type="Pfam" id="PF03807"/>
    </source>
</evidence>
<gene>
    <name evidence="4" type="primary">proC</name>
    <name evidence="9" type="ORF">SAMN05216388_10198</name>
</gene>
<dbReference type="PIRSF" id="PIRSF000193">
    <property type="entry name" value="Pyrrol-5-carb_rd"/>
    <property type="match status" value="1"/>
</dbReference>
<dbReference type="Proteomes" id="UP000198775">
    <property type="component" value="Unassembled WGS sequence"/>
</dbReference>
<evidence type="ECO:0000256" key="6">
    <source>
        <dbReference type="PIRSR" id="PIRSR000193-1"/>
    </source>
</evidence>
<dbReference type="PANTHER" id="PTHR11645">
    <property type="entry name" value="PYRROLINE-5-CARBOXYLATE REDUCTASE"/>
    <property type="match status" value="1"/>
</dbReference>
<keyword evidence="4" id="KW-0028">Amino-acid biosynthesis</keyword>
<dbReference type="EMBL" id="FOCX01000019">
    <property type="protein sequence ID" value="SEO77413.1"/>
    <property type="molecule type" value="Genomic_DNA"/>
</dbReference>
<keyword evidence="3 4" id="KW-0560">Oxidoreductase</keyword>
<comment type="catalytic activity">
    <reaction evidence="4">
        <text>L-proline + NADP(+) = (S)-1-pyrroline-5-carboxylate + NADPH + 2 H(+)</text>
        <dbReference type="Rhea" id="RHEA:14109"/>
        <dbReference type="ChEBI" id="CHEBI:15378"/>
        <dbReference type="ChEBI" id="CHEBI:17388"/>
        <dbReference type="ChEBI" id="CHEBI:57783"/>
        <dbReference type="ChEBI" id="CHEBI:58349"/>
        <dbReference type="ChEBI" id="CHEBI:60039"/>
        <dbReference type="EC" id="1.5.1.2"/>
    </reaction>
</comment>
<dbReference type="FunFam" id="1.10.3730.10:FF:000001">
    <property type="entry name" value="Pyrroline-5-carboxylate reductase"/>
    <property type="match status" value="1"/>
</dbReference>
<proteinExistence type="inferred from homology"/>
<evidence type="ECO:0000256" key="3">
    <source>
        <dbReference type="ARBA" id="ARBA00023002"/>
    </source>
</evidence>
<dbReference type="InterPro" id="IPR000304">
    <property type="entry name" value="Pyrroline-COOH_reductase"/>
</dbReference>
<feature type="domain" description="Pyrroline-5-carboxylate reductase dimerisation" evidence="8">
    <location>
        <begin position="157"/>
        <end position="261"/>
    </location>
</feature>
<reference evidence="10" key="1">
    <citation type="submission" date="2016-10" db="EMBL/GenBank/DDBJ databases">
        <authorList>
            <person name="Varghese N."/>
            <person name="Submissions S."/>
        </authorList>
    </citation>
    <scope>NUCLEOTIDE SEQUENCE [LARGE SCALE GENOMIC DNA]</scope>
    <source>
        <strain evidence="10">IBRC-M 10043</strain>
    </source>
</reference>
<evidence type="ECO:0000256" key="5">
    <source>
        <dbReference type="NCBIfam" id="TIGR00112"/>
    </source>
</evidence>
<dbReference type="Gene3D" id="3.40.50.720">
    <property type="entry name" value="NAD(P)-binding Rossmann-like Domain"/>
    <property type="match status" value="1"/>
</dbReference>
<dbReference type="GO" id="GO:0004735">
    <property type="term" value="F:pyrroline-5-carboxylate reductase activity"/>
    <property type="evidence" value="ECO:0007669"/>
    <property type="project" value="UniProtKB-UniRule"/>
</dbReference>
<keyword evidence="4" id="KW-0641">Proline biosynthesis</keyword>
<keyword evidence="4" id="KW-0963">Cytoplasm</keyword>
<comment type="function">
    <text evidence="4">Catalyzes the reduction of 1-pyrroline-5-carboxylate (PCA) to L-proline.</text>
</comment>
<dbReference type="InterPro" id="IPR029036">
    <property type="entry name" value="P5CR_dimer"/>
</dbReference>
<name>A0A1H8SGT8_9EURY</name>
<dbReference type="InterPro" id="IPR036291">
    <property type="entry name" value="NAD(P)-bd_dom_sf"/>
</dbReference>
<dbReference type="SUPFAM" id="SSF51735">
    <property type="entry name" value="NAD(P)-binding Rossmann-fold domains"/>
    <property type="match status" value="1"/>
</dbReference>
<feature type="binding site" evidence="6">
    <location>
        <begin position="74"/>
        <end position="77"/>
    </location>
    <ligand>
        <name>NADP(+)</name>
        <dbReference type="ChEBI" id="CHEBI:58349"/>
    </ligand>
</feature>
<protein>
    <recommendedName>
        <fullName evidence="4 5">Pyrroline-5-carboxylate reductase</fullName>
        <shortName evidence="4">P5C reductase</shortName>
        <shortName evidence="4">P5CR</shortName>
        <ecNumber evidence="4 5">1.5.1.2</ecNumber>
    </recommendedName>
    <alternativeName>
        <fullName evidence="4">PCA reductase</fullName>
    </alternativeName>
</protein>
<comment type="similarity">
    <text evidence="1 4">Belongs to the pyrroline-5-carboxylate reductase family.</text>
</comment>
<dbReference type="InterPro" id="IPR028939">
    <property type="entry name" value="P5C_Rdtase_cat_N"/>
</dbReference>
<dbReference type="GO" id="GO:0005737">
    <property type="term" value="C:cytoplasm"/>
    <property type="evidence" value="ECO:0007669"/>
    <property type="project" value="UniProtKB-SubCell"/>
</dbReference>
<dbReference type="HAMAP" id="MF_01925">
    <property type="entry name" value="P5C_reductase"/>
    <property type="match status" value="1"/>
</dbReference>
<evidence type="ECO:0000313" key="10">
    <source>
        <dbReference type="Proteomes" id="UP000198775"/>
    </source>
</evidence>
<feature type="domain" description="Pyrroline-5-carboxylate reductase catalytic N-terminal" evidence="7">
    <location>
        <begin position="14"/>
        <end position="101"/>
    </location>
</feature>
<keyword evidence="10" id="KW-1185">Reference proteome</keyword>
<dbReference type="EC" id="1.5.1.2" evidence="4 5"/>
<dbReference type="UniPathway" id="UPA00098">
    <property type="reaction ID" value="UER00361"/>
</dbReference>
<sequence length="268" mass="28227">MYLNLPSEDMMTHVSVIGCGNMGGAFVRGLAQSSAYEVTAIDLDPEALASVADDADRTTDDIDAAREADIVVLAVKPKAVSAVLSDLDLRPDQSLVTIAAGVPRSFVASETDATVVRIMPNLAAETGDMAAAATQEGIDDDVRDLLDALGEFVEIDEELMDVSTAVNGSGPAFAFYLIDAMKEAGVNGGLEPEQAETLAAQTFKGAAETVLRDDRTVSELIDAVCSPNGTTIEGMEMLWDSDADTAVVDAVEAAEQRSRELAEEFDDE</sequence>
<evidence type="ECO:0000256" key="2">
    <source>
        <dbReference type="ARBA" id="ARBA00022857"/>
    </source>
</evidence>
<accession>A0A1H8SGT8</accession>
<evidence type="ECO:0000256" key="4">
    <source>
        <dbReference type="HAMAP-Rule" id="MF_01925"/>
    </source>
</evidence>
<dbReference type="PANTHER" id="PTHR11645:SF0">
    <property type="entry name" value="PYRROLINE-5-CARBOXYLATE REDUCTASE 3"/>
    <property type="match status" value="1"/>
</dbReference>